<protein>
    <submittedName>
        <fullName evidence="6">MBL fold metallo-hydrolase</fullName>
    </submittedName>
</protein>
<dbReference type="SMART" id="SM00849">
    <property type="entry name" value="Lactamase_B"/>
    <property type="match status" value="1"/>
</dbReference>
<evidence type="ECO:0000256" key="2">
    <source>
        <dbReference type="ARBA" id="ARBA00022723"/>
    </source>
</evidence>
<dbReference type="Gene3D" id="3.60.15.10">
    <property type="entry name" value="Ribonuclease Z/Hydroxyacylglutathione hydrolase-like"/>
    <property type="match status" value="1"/>
</dbReference>
<keyword evidence="4" id="KW-0862">Zinc</keyword>
<dbReference type="RefSeq" id="WP_126916021.1">
    <property type="nucleotide sequence ID" value="NZ_CP034587.1"/>
</dbReference>
<keyword evidence="7" id="KW-1185">Reference proteome</keyword>
<evidence type="ECO:0000256" key="3">
    <source>
        <dbReference type="ARBA" id="ARBA00022801"/>
    </source>
</evidence>
<dbReference type="GO" id="GO:0016787">
    <property type="term" value="F:hydrolase activity"/>
    <property type="evidence" value="ECO:0007669"/>
    <property type="project" value="UniProtKB-KW"/>
</dbReference>
<gene>
    <name evidence="6" type="ORF">EKH77_21855</name>
</gene>
<dbReference type="PANTHER" id="PTHR42978:SF6">
    <property type="entry name" value="QUORUM-QUENCHING LACTONASE YTNP-RELATED"/>
    <property type="match status" value="1"/>
</dbReference>
<evidence type="ECO:0000259" key="5">
    <source>
        <dbReference type="SMART" id="SM00849"/>
    </source>
</evidence>
<comment type="similarity">
    <text evidence="1">Belongs to the metallo-beta-lactamase superfamily.</text>
</comment>
<organism evidence="6 7">
    <name type="scientific">Streptomyces luteoverticillatus</name>
    <name type="common">Streptoverticillium luteoverticillatus</name>
    <dbReference type="NCBI Taxonomy" id="66425"/>
    <lineage>
        <taxon>Bacteria</taxon>
        <taxon>Bacillati</taxon>
        <taxon>Actinomycetota</taxon>
        <taxon>Actinomycetes</taxon>
        <taxon>Kitasatosporales</taxon>
        <taxon>Streptomycetaceae</taxon>
        <taxon>Streptomyces</taxon>
    </lineage>
</organism>
<dbReference type="Pfam" id="PF00753">
    <property type="entry name" value="Lactamase_B"/>
    <property type="match status" value="1"/>
</dbReference>
<dbReference type="InterPro" id="IPR051013">
    <property type="entry name" value="MBL_superfamily_lactonases"/>
</dbReference>
<proteinExistence type="inferred from homology"/>
<dbReference type="InterPro" id="IPR036866">
    <property type="entry name" value="RibonucZ/Hydroxyglut_hydro"/>
</dbReference>
<dbReference type="GO" id="GO:0046872">
    <property type="term" value="F:metal ion binding"/>
    <property type="evidence" value="ECO:0007669"/>
    <property type="project" value="UniProtKB-KW"/>
</dbReference>
<accession>A0A3S9PME1</accession>
<keyword evidence="3 6" id="KW-0378">Hydrolase</keyword>
<dbReference type="InterPro" id="IPR001279">
    <property type="entry name" value="Metallo-B-lactamas"/>
</dbReference>
<dbReference type="SUPFAM" id="SSF56281">
    <property type="entry name" value="Metallo-hydrolase/oxidoreductase"/>
    <property type="match status" value="1"/>
</dbReference>
<reference evidence="6 7" key="1">
    <citation type="submission" date="2018-12" db="EMBL/GenBank/DDBJ databases">
        <title>The whole draft genome of Streptomyce luteoverticillatus CGMCC 15060.</title>
        <authorList>
            <person name="Feng Z."/>
            <person name="Chen G."/>
            <person name="Zhang J."/>
            <person name="Zhu H."/>
            <person name="Yu X."/>
            <person name="Zhang W."/>
            <person name="Zhang X."/>
        </authorList>
    </citation>
    <scope>NUCLEOTIDE SEQUENCE [LARGE SCALE GENOMIC DNA]</scope>
    <source>
        <strain evidence="6 7">CGMCC 15060</strain>
    </source>
</reference>
<evidence type="ECO:0000313" key="6">
    <source>
        <dbReference type="EMBL" id="AZQ73508.1"/>
    </source>
</evidence>
<dbReference type="EMBL" id="CP034587">
    <property type="protein sequence ID" value="AZQ73508.1"/>
    <property type="molecule type" value="Genomic_DNA"/>
</dbReference>
<dbReference type="AlphaFoldDB" id="A0A3S9PME1"/>
<feature type="domain" description="Metallo-beta-lactamase" evidence="5">
    <location>
        <begin position="69"/>
        <end position="269"/>
    </location>
</feature>
<dbReference type="OrthoDB" id="5177904at2"/>
<evidence type="ECO:0000256" key="4">
    <source>
        <dbReference type="ARBA" id="ARBA00022833"/>
    </source>
</evidence>
<keyword evidence="2" id="KW-0479">Metal-binding</keyword>
<dbReference type="PANTHER" id="PTHR42978">
    <property type="entry name" value="QUORUM-QUENCHING LACTONASE YTNP-RELATED-RELATED"/>
    <property type="match status" value="1"/>
</dbReference>
<sequence length="300" mass="31957">MTTNSQHGLGDRLRRPSGIRSLQLGDIKVTYVPDGVVQLSARGWLPTSTEEEWAAHSAYLDDSGHFVAGMGGLLVEHGDRALLIDAGFGPQSFPAGEGGPIGAISGGGLLDSLAEIGRAPVGIEAVAVTHLHIDHIGWLYQPAPGTEELPFAHADHLVSEEEWTNRHLLEAHGITKETTAILEPRIRTVADGEEIFPGVRVALSQGHTAGHASYVISGGDGRRLIAFGDAMHTPVQIAHPEWSAVVDHDAERSATHRRRLVEELAEPGTIGFGIHFADVPFGRARRDGAGSPAVWEPVDA</sequence>
<name>A0A3S9PME1_STRLT</name>
<evidence type="ECO:0000256" key="1">
    <source>
        <dbReference type="ARBA" id="ARBA00007749"/>
    </source>
</evidence>
<evidence type="ECO:0000313" key="7">
    <source>
        <dbReference type="Proteomes" id="UP000267900"/>
    </source>
</evidence>
<dbReference type="Proteomes" id="UP000267900">
    <property type="component" value="Chromosome"/>
</dbReference>